<keyword evidence="7" id="KW-1048">Host nucleus</keyword>
<evidence type="ECO:0000256" key="9">
    <source>
        <dbReference type="SAM" id="MobiDB-lite"/>
    </source>
</evidence>
<keyword evidence="6 7" id="KW-1160">Virus entry into host cell</keyword>
<reference evidence="10 11" key="1">
    <citation type="journal article" date="2012" name="J. Virol.">
        <title>Entire genomic sequence of novel canine papillomavirus type 13.</title>
        <authorList>
            <person name="Lange C.E."/>
            <person name="Ackermann M."/>
            <person name="Favrot C."/>
            <person name="Tobler K."/>
        </authorList>
    </citation>
    <scope>NUCLEOTIDE SEQUENCE [LARGE SCALE GENOMIC DNA]</scope>
    <source>
        <strain evidence="10">Zurich/2011</strain>
    </source>
</reference>
<dbReference type="Pfam" id="PF00500">
    <property type="entry name" value="Late_protein_L1"/>
    <property type="match status" value="1"/>
</dbReference>
<keyword evidence="7" id="KW-1015">Disulfide bond</keyword>
<dbReference type="GO" id="GO:0019062">
    <property type="term" value="P:virion attachment to host cell"/>
    <property type="evidence" value="ECO:0007669"/>
    <property type="project" value="UniProtKB-UniRule"/>
</dbReference>
<feature type="disulfide bond" description="Interchain (with Cys-174)" evidence="7">
    <location>
        <position position="429"/>
    </location>
</feature>
<comment type="subcellular location">
    <subcellularLocation>
        <location evidence="7">Virion</location>
    </subcellularLocation>
    <subcellularLocation>
        <location evidence="7">Host nucleus</location>
    </subcellularLocation>
</comment>
<comment type="similarity">
    <text evidence="7 8">Belongs to the papillomaviridae L1 protein family.</text>
</comment>
<dbReference type="OrthoDB" id="5037at10239"/>
<dbReference type="InterPro" id="IPR002210">
    <property type="entry name" value="Capsid_L1_Papillomavir"/>
</dbReference>
<keyword evidence="8" id="KW-1145">T=7 icosahedral capsid protein</keyword>
<feature type="disulfide bond" description="Interchain (with Cys-429)" evidence="7">
    <location>
        <position position="174"/>
    </location>
</feature>
<feature type="compositionally biased region" description="Low complexity" evidence="9">
    <location>
        <begin position="487"/>
        <end position="496"/>
    </location>
</feature>
<evidence type="ECO:0000256" key="3">
    <source>
        <dbReference type="ARBA" id="ARBA00022804"/>
    </source>
</evidence>
<evidence type="ECO:0000256" key="5">
    <source>
        <dbReference type="ARBA" id="ARBA00022921"/>
    </source>
</evidence>
<dbReference type="RefSeq" id="YP_009021240.1">
    <property type="nucleotide sequence ID" value="NC_023852.1"/>
</dbReference>
<evidence type="ECO:0000256" key="8">
    <source>
        <dbReference type="RuleBase" id="RU361248"/>
    </source>
</evidence>
<keyword evidence="3 7" id="KW-1161">Viral attachment to host cell</keyword>
<sequence length="504" mass="56586">MNYWVAPQGKLYLPPPNPVSKVFPTDEYVTPTNIFYLGSSERLLTVGNPHFEVRDHEGVTVPKVSGNQFRVFRLMLPDPNKFALQDPKIYDPDNERLVWRLQGIEIGRGGPLGFGTTGNPLANRSQDAENTSRFSRNNANDERTHVASDPKQTQMFIVGCRPCLGAHWDVAKRCVDKELQTGECPPLELVSSEIEDGQMCDIGYGALNFKALDDSKATVPMEIAFTTCKWPDFLKMNNDTYGDSCFFYGKREQVYCRHMFVKGGTAGEKLDAGSFPKGTADRDADPPTNANYFATPSGSLVSSDTQLFNRPYWLSKAQGRNNGVCWQNNLFVTVMDNTRNTNFSISVLNKQKPDTFESTAFNHFTRHVEEFEISVILMLCKVSLTPEVLSHIHAMDPNILEDWNLGFVPPPANGLESTYRFINSLATKCPADVPAPKREDPYAKMTFWNVDLKEKLSLELDQHSLGRKFLSQGGLRRLSSVSRGLKRPSSSKTPTTSKKKKKLK</sequence>
<dbReference type="InterPro" id="IPR011222">
    <property type="entry name" value="dsDNA_vir_gr_I_capsid"/>
</dbReference>
<keyword evidence="7" id="KW-1162">Viral penetration into host cytoplasm</keyword>
<dbReference type="GO" id="GO:0075509">
    <property type="term" value="P:endocytosis involved in viral entry into host cell"/>
    <property type="evidence" value="ECO:0007669"/>
    <property type="project" value="UniProtKB-KW"/>
</dbReference>
<comment type="subunit">
    <text evidence="7">Self-assembles into homopentamers. The capsid has an icosahedral symmetry and consists of 72 capsomers, with each capsomer being a pentamer of L1. Interacts with the minor capsid protein L2; this interaction is necessary for viral genome encapsidation. Interacts with protein E2; this interaction enhances E2-dependent replication and transcription activation.</text>
</comment>
<keyword evidence="7" id="KW-1164">Virus endocytosis by host</keyword>
<keyword evidence="2 7" id="KW-0945">Host-virus interaction</keyword>
<dbReference type="EMBL" id="JX141478">
    <property type="protein sequence ID" value="AFQ52499.1"/>
    <property type="molecule type" value="Genomic_DNA"/>
</dbReference>
<dbReference type="GO" id="GO:0039620">
    <property type="term" value="C:T=7 icosahedral viral capsid"/>
    <property type="evidence" value="ECO:0007669"/>
    <property type="project" value="UniProtKB-UniRule"/>
</dbReference>
<feature type="compositionally biased region" description="Polar residues" evidence="9">
    <location>
        <begin position="122"/>
        <end position="138"/>
    </location>
</feature>
<evidence type="ECO:0000313" key="10">
    <source>
        <dbReference type="EMBL" id="AFQ52499.1"/>
    </source>
</evidence>
<feature type="region of interest" description="Disordered" evidence="9">
    <location>
        <begin position="115"/>
        <end position="148"/>
    </location>
</feature>
<accession>J7JER2</accession>
<dbReference type="Gene3D" id="2.60.175.20">
    <property type="entry name" value="Major capsid L1 (late) superfamily, Papillomavirus"/>
    <property type="match status" value="2"/>
</dbReference>
<dbReference type="Proteomes" id="UP000119242">
    <property type="component" value="Segment"/>
</dbReference>
<dbReference type="InterPro" id="IPR036973">
    <property type="entry name" value="Capsid_L1_sf_Papillomavir"/>
</dbReference>
<comment type="function">
    <text evidence="7 8">Forms an icosahedral capsid with a T=7 symmetry and a 50 nm diameter. The capsid is composed of 72 pentamers linked to each other by disulfide bonds and associated with L2 proteins. Binds to heparan sulfate proteoglycans on cell surface of basal layer keratinocytes to provide initial virion attachment. This binding mediates a conformational change in the virus capsid that facilitates efficient infection. The virion enters the host cell via endocytosis. During virus trafficking, L1 protein dissociates from the viral DNA and the genomic DNA is released to the host nucleus. The virion assembly takes place within the cell nucleus. Encapsulates the genomic DNA together with protein L2.</text>
</comment>
<dbReference type="KEGG" id="vg:18937743"/>
<proteinExistence type="inferred from homology"/>
<organism evidence="10 11">
    <name type="scientific">Canis familiaris papillomavirus 13</name>
    <dbReference type="NCBI Taxonomy" id="1226723"/>
    <lineage>
        <taxon>Viruses</taxon>
        <taxon>Monodnaviria</taxon>
        <taxon>Shotokuvirae</taxon>
        <taxon>Cossaviricota</taxon>
        <taxon>Papovaviricetes</taxon>
        <taxon>Zurhausenvirales</taxon>
        <taxon>Papillomaviridae</taxon>
        <taxon>Firstpapillomavirinae</taxon>
        <taxon>Taupapillomavirus</taxon>
        <taxon>Taupapillomavirus 2</taxon>
    </lineage>
</organism>
<evidence type="ECO:0000256" key="7">
    <source>
        <dbReference type="HAMAP-Rule" id="MF_04002"/>
    </source>
</evidence>
<evidence type="ECO:0000256" key="2">
    <source>
        <dbReference type="ARBA" id="ARBA00022581"/>
    </source>
</evidence>
<dbReference type="PRINTS" id="PR00865">
    <property type="entry name" value="HPVCAPSIDL1"/>
</dbReference>
<dbReference type="HAMAP" id="MF_04002">
    <property type="entry name" value="PPV_L1"/>
    <property type="match status" value="1"/>
</dbReference>
<name>J7JER2_9PAPI</name>
<evidence type="ECO:0000256" key="1">
    <source>
        <dbReference type="ARBA" id="ARBA00022561"/>
    </source>
</evidence>
<dbReference type="GO" id="GO:0042025">
    <property type="term" value="C:host cell nucleus"/>
    <property type="evidence" value="ECO:0007669"/>
    <property type="project" value="UniProtKB-SubCell"/>
</dbReference>
<evidence type="ECO:0000313" key="11">
    <source>
        <dbReference type="Proteomes" id="UP000119242"/>
    </source>
</evidence>
<evidence type="ECO:0000256" key="4">
    <source>
        <dbReference type="ARBA" id="ARBA00022844"/>
    </source>
</evidence>
<gene>
    <name evidence="7 8" type="primary">L1</name>
</gene>
<keyword evidence="5 7" id="KW-0426">Late protein</keyword>
<dbReference type="SUPFAM" id="SSF88648">
    <property type="entry name" value="Group I dsDNA viruses"/>
    <property type="match status" value="1"/>
</dbReference>
<dbReference type="GO" id="GO:0005198">
    <property type="term" value="F:structural molecule activity"/>
    <property type="evidence" value="ECO:0007669"/>
    <property type="project" value="UniProtKB-UniRule"/>
</dbReference>
<feature type="region of interest" description="Disordered" evidence="9">
    <location>
        <begin position="478"/>
        <end position="504"/>
    </location>
</feature>
<feature type="compositionally biased region" description="Basic and acidic residues" evidence="9">
    <location>
        <begin position="139"/>
        <end position="148"/>
    </location>
</feature>
<keyword evidence="4 7" id="KW-0946">Virion</keyword>
<protein>
    <recommendedName>
        <fullName evidence="7 8">Major capsid protein L1</fullName>
    </recommendedName>
</protein>
<keyword evidence="1 7" id="KW-0167">Capsid protein</keyword>
<keyword evidence="11" id="KW-1185">Reference proteome</keyword>
<evidence type="ECO:0000256" key="6">
    <source>
        <dbReference type="ARBA" id="ARBA00023296"/>
    </source>
</evidence>